<reference evidence="1" key="2">
    <citation type="journal article" date="2015" name="Data Brief">
        <title>Shoot transcriptome of the giant reed, Arundo donax.</title>
        <authorList>
            <person name="Barrero R.A."/>
            <person name="Guerrero F.D."/>
            <person name="Moolhuijzen P."/>
            <person name="Goolsby J.A."/>
            <person name="Tidwell J."/>
            <person name="Bellgard S.E."/>
            <person name="Bellgard M.I."/>
        </authorList>
    </citation>
    <scope>NUCLEOTIDE SEQUENCE</scope>
    <source>
        <tissue evidence="1">Shoot tissue taken approximately 20 cm above the soil surface</tissue>
    </source>
</reference>
<dbReference type="EMBL" id="GBRH01181340">
    <property type="protein sequence ID" value="JAE16556.1"/>
    <property type="molecule type" value="Transcribed_RNA"/>
</dbReference>
<organism evidence="1">
    <name type="scientific">Arundo donax</name>
    <name type="common">Giant reed</name>
    <name type="synonym">Donax arundinaceus</name>
    <dbReference type="NCBI Taxonomy" id="35708"/>
    <lineage>
        <taxon>Eukaryota</taxon>
        <taxon>Viridiplantae</taxon>
        <taxon>Streptophyta</taxon>
        <taxon>Embryophyta</taxon>
        <taxon>Tracheophyta</taxon>
        <taxon>Spermatophyta</taxon>
        <taxon>Magnoliopsida</taxon>
        <taxon>Liliopsida</taxon>
        <taxon>Poales</taxon>
        <taxon>Poaceae</taxon>
        <taxon>PACMAD clade</taxon>
        <taxon>Arundinoideae</taxon>
        <taxon>Arundineae</taxon>
        <taxon>Arundo</taxon>
    </lineage>
</organism>
<sequence length="31" mass="3667">MMAWHQKENTTLHQLHAPTSKLQSTIFLFIN</sequence>
<dbReference type="AlphaFoldDB" id="A0A0A9G1Y6"/>
<evidence type="ECO:0000313" key="1">
    <source>
        <dbReference type="EMBL" id="JAE16556.1"/>
    </source>
</evidence>
<accession>A0A0A9G1Y6</accession>
<reference evidence="1" key="1">
    <citation type="submission" date="2014-09" db="EMBL/GenBank/DDBJ databases">
        <authorList>
            <person name="Magalhaes I.L.F."/>
            <person name="Oliveira U."/>
            <person name="Santos F.R."/>
            <person name="Vidigal T.H.D.A."/>
            <person name="Brescovit A.D."/>
            <person name="Santos A.J."/>
        </authorList>
    </citation>
    <scope>NUCLEOTIDE SEQUENCE</scope>
    <source>
        <tissue evidence="1">Shoot tissue taken approximately 20 cm above the soil surface</tissue>
    </source>
</reference>
<proteinExistence type="predicted"/>
<name>A0A0A9G1Y6_ARUDO</name>
<protein>
    <submittedName>
        <fullName evidence="1">Uncharacterized protein</fullName>
    </submittedName>
</protein>